<protein>
    <recommendedName>
        <fullName evidence="3">Integrase catalytic domain-containing protein</fullName>
    </recommendedName>
</protein>
<evidence type="ECO:0008006" key="3">
    <source>
        <dbReference type="Google" id="ProtNLM"/>
    </source>
</evidence>
<sequence length="62" mass="7839">MTQWRRRRQKENEMFYAKKTFYSPEDYNKQLRRYMNEYNNFPMRPPGRKSPNEFLSSFFSNV</sequence>
<proteinExistence type="predicted"/>
<evidence type="ECO:0000313" key="2">
    <source>
        <dbReference type="Proteomes" id="UP000727857"/>
    </source>
</evidence>
<comment type="caution">
    <text evidence="1">The sequence shown here is derived from an EMBL/GenBank/DDBJ whole genome shotgun (WGS) entry which is preliminary data.</text>
</comment>
<reference evidence="1" key="2">
    <citation type="journal article" date="2021" name="PeerJ">
        <title>Extensive microbial diversity within the chicken gut microbiome revealed by metagenomics and culture.</title>
        <authorList>
            <person name="Gilroy R."/>
            <person name="Ravi A."/>
            <person name="Getino M."/>
            <person name="Pursley I."/>
            <person name="Horton D.L."/>
            <person name="Alikhan N.F."/>
            <person name="Baker D."/>
            <person name="Gharbi K."/>
            <person name="Hall N."/>
            <person name="Watson M."/>
            <person name="Adriaenssens E.M."/>
            <person name="Foster-Nyarko E."/>
            <person name="Jarju S."/>
            <person name="Secka A."/>
            <person name="Antonio M."/>
            <person name="Oren A."/>
            <person name="Chaudhuri R.R."/>
            <person name="La Ragione R."/>
            <person name="Hildebrand F."/>
            <person name="Pallen M.J."/>
        </authorList>
    </citation>
    <scope>NUCLEOTIDE SEQUENCE</scope>
    <source>
        <strain evidence="1">517</strain>
    </source>
</reference>
<dbReference type="Proteomes" id="UP000727857">
    <property type="component" value="Unassembled WGS sequence"/>
</dbReference>
<name>A0A940IDE2_9FIRM</name>
<accession>A0A940IDE2</accession>
<dbReference type="AlphaFoldDB" id="A0A940IDE2"/>
<reference evidence="1" key="1">
    <citation type="submission" date="2020-10" db="EMBL/GenBank/DDBJ databases">
        <authorList>
            <person name="Gilroy R."/>
        </authorList>
    </citation>
    <scope>NUCLEOTIDE SEQUENCE</scope>
    <source>
        <strain evidence="1">517</strain>
    </source>
</reference>
<evidence type="ECO:0000313" key="1">
    <source>
        <dbReference type="EMBL" id="MBO8424345.1"/>
    </source>
</evidence>
<organism evidence="1 2">
    <name type="scientific">Candidatus Stercoripulliclostridium pullicola</name>
    <dbReference type="NCBI Taxonomy" id="2840953"/>
    <lineage>
        <taxon>Bacteria</taxon>
        <taxon>Bacillati</taxon>
        <taxon>Bacillota</taxon>
        <taxon>Clostridia</taxon>
        <taxon>Eubacteriales</taxon>
        <taxon>Candidatus Stercoripulliclostridium</taxon>
    </lineage>
</organism>
<gene>
    <name evidence="1" type="ORF">IAB16_04950</name>
</gene>
<dbReference type="EMBL" id="JADINF010000125">
    <property type="protein sequence ID" value="MBO8424345.1"/>
    <property type="molecule type" value="Genomic_DNA"/>
</dbReference>